<dbReference type="AlphaFoldDB" id="A0A396GHG5"/>
<dbReference type="EMBL" id="PSQE01000008">
    <property type="protein sequence ID" value="RHN40033.1"/>
    <property type="molecule type" value="Genomic_DNA"/>
</dbReference>
<sequence length="156" mass="17534">MGFVIQNHHEGPINENEGGPHPKKAVVLPSARSYGTRKPNISSPLPLPMSPSRFITLFFLLLLSRFSVITVTVLLLWLLALIPLVLLLDLSITPLNSTSFQVSSMKFSNCMVCIFDALMMVRERWKKEKNKGQLVCMDLLFGGPNVVVLEIERKKK</sequence>
<gene>
    <name evidence="2" type="ORF">MtrunA17_Chr8g0350341</name>
</gene>
<proteinExistence type="predicted"/>
<comment type="caution">
    <text evidence="2">The sequence shown here is derived from an EMBL/GenBank/DDBJ whole genome shotgun (WGS) entry which is preliminary data.</text>
</comment>
<evidence type="ECO:0000313" key="2">
    <source>
        <dbReference type="EMBL" id="RHN40033.1"/>
    </source>
</evidence>
<evidence type="ECO:0000256" key="1">
    <source>
        <dbReference type="SAM" id="Phobius"/>
    </source>
</evidence>
<dbReference type="Gramene" id="rna46125">
    <property type="protein sequence ID" value="RHN40033.1"/>
    <property type="gene ID" value="gene46125"/>
</dbReference>
<keyword evidence="1" id="KW-1133">Transmembrane helix</keyword>
<keyword evidence="1" id="KW-0812">Transmembrane</keyword>
<feature type="transmembrane region" description="Helical" evidence="1">
    <location>
        <begin position="57"/>
        <end position="88"/>
    </location>
</feature>
<accession>A0A396GHG5</accession>
<dbReference type="Proteomes" id="UP000265566">
    <property type="component" value="Chromosome 8"/>
</dbReference>
<reference evidence="3" key="1">
    <citation type="journal article" date="2018" name="Nat. Plants">
        <title>Whole-genome landscape of Medicago truncatula symbiotic genes.</title>
        <authorList>
            <person name="Pecrix Y."/>
            <person name="Staton S.E."/>
            <person name="Sallet E."/>
            <person name="Lelandais-Briere C."/>
            <person name="Moreau S."/>
            <person name="Carrere S."/>
            <person name="Blein T."/>
            <person name="Jardinaud M.F."/>
            <person name="Latrasse D."/>
            <person name="Zouine M."/>
            <person name="Zahm M."/>
            <person name="Kreplak J."/>
            <person name="Mayjonade B."/>
            <person name="Satge C."/>
            <person name="Perez M."/>
            <person name="Cauet S."/>
            <person name="Marande W."/>
            <person name="Chantry-Darmon C."/>
            <person name="Lopez-Roques C."/>
            <person name="Bouchez O."/>
            <person name="Berard A."/>
            <person name="Debelle F."/>
            <person name="Munos S."/>
            <person name="Bendahmane A."/>
            <person name="Berges H."/>
            <person name="Niebel A."/>
            <person name="Buitink J."/>
            <person name="Frugier F."/>
            <person name="Benhamed M."/>
            <person name="Crespi M."/>
            <person name="Gouzy J."/>
            <person name="Gamas P."/>
        </authorList>
    </citation>
    <scope>NUCLEOTIDE SEQUENCE [LARGE SCALE GENOMIC DNA]</scope>
    <source>
        <strain evidence="3">cv. Jemalong A17</strain>
    </source>
</reference>
<protein>
    <recommendedName>
        <fullName evidence="4">Transmembrane protein</fullName>
    </recommendedName>
</protein>
<name>A0A396GHG5_MEDTR</name>
<evidence type="ECO:0008006" key="4">
    <source>
        <dbReference type="Google" id="ProtNLM"/>
    </source>
</evidence>
<organism evidence="2 3">
    <name type="scientific">Medicago truncatula</name>
    <name type="common">Barrel medic</name>
    <name type="synonym">Medicago tribuloides</name>
    <dbReference type="NCBI Taxonomy" id="3880"/>
    <lineage>
        <taxon>Eukaryota</taxon>
        <taxon>Viridiplantae</taxon>
        <taxon>Streptophyta</taxon>
        <taxon>Embryophyta</taxon>
        <taxon>Tracheophyta</taxon>
        <taxon>Spermatophyta</taxon>
        <taxon>Magnoliopsida</taxon>
        <taxon>eudicotyledons</taxon>
        <taxon>Gunneridae</taxon>
        <taxon>Pentapetalae</taxon>
        <taxon>rosids</taxon>
        <taxon>fabids</taxon>
        <taxon>Fabales</taxon>
        <taxon>Fabaceae</taxon>
        <taxon>Papilionoideae</taxon>
        <taxon>50 kb inversion clade</taxon>
        <taxon>NPAAA clade</taxon>
        <taxon>Hologalegina</taxon>
        <taxon>IRL clade</taxon>
        <taxon>Trifolieae</taxon>
        <taxon>Medicago</taxon>
    </lineage>
</organism>
<keyword evidence="1" id="KW-0472">Membrane</keyword>
<evidence type="ECO:0000313" key="3">
    <source>
        <dbReference type="Proteomes" id="UP000265566"/>
    </source>
</evidence>